<dbReference type="GO" id="GO:0033192">
    <property type="term" value="F:calmodulin-dependent protein phosphatase activity"/>
    <property type="evidence" value="ECO:0007669"/>
    <property type="project" value="InterPro"/>
</dbReference>
<dbReference type="PROSITE" id="PS01172">
    <property type="entry name" value="RIBOSOMAL_L44E"/>
    <property type="match status" value="1"/>
</dbReference>
<dbReference type="GO" id="GO:0003735">
    <property type="term" value="F:structural constituent of ribosome"/>
    <property type="evidence" value="ECO:0007669"/>
    <property type="project" value="InterPro"/>
</dbReference>
<name>A0A7R9KCV7_9ACAR</name>
<dbReference type="PROSITE" id="PS00125">
    <property type="entry name" value="SER_THR_PHOSPHATASE"/>
    <property type="match status" value="1"/>
</dbReference>
<dbReference type="SMART" id="SM00156">
    <property type="entry name" value="PP2Ac"/>
    <property type="match status" value="1"/>
</dbReference>
<proteinExistence type="inferred from homology"/>
<dbReference type="PRINTS" id="PR00114">
    <property type="entry name" value="STPHPHTASE"/>
</dbReference>
<dbReference type="InterPro" id="IPR004843">
    <property type="entry name" value="Calcineurin-like_PHP"/>
</dbReference>
<dbReference type="GO" id="GO:1990904">
    <property type="term" value="C:ribonucleoprotein complex"/>
    <property type="evidence" value="ECO:0007669"/>
    <property type="project" value="UniProtKB-KW"/>
</dbReference>
<evidence type="ECO:0000313" key="5">
    <source>
        <dbReference type="Proteomes" id="UP000759131"/>
    </source>
</evidence>
<evidence type="ECO:0000256" key="2">
    <source>
        <dbReference type="RuleBase" id="RU004273"/>
    </source>
</evidence>
<feature type="non-terminal residue" evidence="4">
    <location>
        <position position="347"/>
    </location>
</feature>
<dbReference type="AlphaFoldDB" id="A0A7R9KCV7"/>
<dbReference type="Proteomes" id="UP000759131">
    <property type="component" value="Unassembled WGS sequence"/>
</dbReference>
<dbReference type="OrthoDB" id="2967263at2759"/>
<sequence>IYVLLEASIALKMLETSILENILKELRNSKLPDKSIVLQILDDIAYVLSMECTMIDIFGPTNVIGDIHGQFYDLVSILDGLDSGYNMVFLGDYVDRGYNSIELIALHTRNDHGTNSKDGRDFILLRGNHESRAQTEVYGFKIEVLIKYDLYVYLKICDIFNLLPIAVRVNNKYFCIHGGIIPELTVEELNNTNRMQEYSGITDALWSDPSENIEYFSKSTRGAGFLFGKKALCDFLDVSGCEYLIRSHQLKKHFCKKCNSHMASKVAIYKKGKDNPQRQGNRRYAIKQAGFGGQTKPILRRKAKNTKKPVLKLKCSKCNGMTLKVLKRAKQTIISNEKKVKGAALTY</sequence>
<accession>A0A7R9KCV7</accession>
<feature type="domain" description="Serine/threonine specific protein phosphatases" evidence="3">
    <location>
        <begin position="125"/>
        <end position="130"/>
    </location>
</feature>
<dbReference type="EC" id="3.1.3.16" evidence="2"/>
<evidence type="ECO:0000313" key="4">
    <source>
        <dbReference type="EMBL" id="CAD7619509.1"/>
    </source>
</evidence>
<dbReference type="Pfam" id="PF00935">
    <property type="entry name" value="Ribosomal_L44"/>
    <property type="match status" value="1"/>
</dbReference>
<reference evidence="4" key="1">
    <citation type="submission" date="2020-11" db="EMBL/GenBank/DDBJ databases">
        <authorList>
            <person name="Tran Van P."/>
        </authorList>
    </citation>
    <scope>NUCLEOTIDE SEQUENCE</scope>
</reference>
<dbReference type="SUPFAM" id="SSF57829">
    <property type="entry name" value="Zn-binding ribosomal proteins"/>
    <property type="match status" value="1"/>
</dbReference>
<dbReference type="PANTHER" id="PTHR45673">
    <property type="entry name" value="SERINE/THREONINE-PROTEIN PHOSPHATASE 2B CATALYTIC SUBUNIT 1-RELATED"/>
    <property type="match status" value="1"/>
</dbReference>
<evidence type="ECO:0000256" key="1">
    <source>
        <dbReference type="RuleBase" id="RU000666"/>
    </source>
</evidence>
<dbReference type="InterPro" id="IPR000552">
    <property type="entry name" value="Ribosomal_eL44"/>
</dbReference>
<keyword evidence="1" id="KW-0689">Ribosomal protein</keyword>
<dbReference type="Pfam" id="PF00149">
    <property type="entry name" value="Metallophos"/>
    <property type="match status" value="1"/>
</dbReference>
<dbReference type="EMBL" id="CAJPIZ010000001">
    <property type="protein sequence ID" value="CAG2099939.1"/>
    <property type="molecule type" value="Genomic_DNA"/>
</dbReference>
<evidence type="ECO:0000259" key="3">
    <source>
        <dbReference type="PROSITE" id="PS00125"/>
    </source>
</evidence>
<dbReference type="InterPro" id="IPR011332">
    <property type="entry name" value="Ribosomal_zn-bd"/>
</dbReference>
<keyword evidence="2" id="KW-0378">Hydrolase</keyword>
<dbReference type="EMBL" id="OC854576">
    <property type="protein sequence ID" value="CAD7619509.1"/>
    <property type="molecule type" value="Genomic_DNA"/>
</dbReference>
<keyword evidence="5" id="KW-1185">Reference proteome</keyword>
<dbReference type="InterPro" id="IPR043360">
    <property type="entry name" value="PP2B"/>
</dbReference>
<protein>
    <recommendedName>
        <fullName evidence="2">Serine/threonine-protein phosphatase</fullName>
        <ecNumber evidence="2">3.1.3.16</ecNumber>
    </recommendedName>
</protein>
<dbReference type="GO" id="GO:0006412">
    <property type="term" value="P:translation"/>
    <property type="evidence" value="ECO:0007669"/>
    <property type="project" value="InterPro"/>
</dbReference>
<dbReference type="GO" id="GO:0005840">
    <property type="term" value="C:ribosome"/>
    <property type="evidence" value="ECO:0007669"/>
    <property type="project" value="UniProtKB-KW"/>
</dbReference>
<dbReference type="SUPFAM" id="SSF56300">
    <property type="entry name" value="Metallo-dependent phosphatases"/>
    <property type="match status" value="1"/>
</dbReference>
<dbReference type="GO" id="GO:0097720">
    <property type="term" value="P:calcineurin-mediated signaling"/>
    <property type="evidence" value="ECO:0007669"/>
    <property type="project" value="InterPro"/>
</dbReference>
<keyword evidence="1" id="KW-0687">Ribonucleoprotein</keyword>
<dbReference type="InterPro" id="IPR006186">
    <property type="entry name" value="Ser/Thr-sp_prot-phosphatase"/>
</dbReference>
<comment type="catalytic activity">
    <reaction evidence="2">
        <text>O-phospho-L-threonyl-[protein] + H2O = L-threonyl-[protein] + phosphate</text>
        <dbReference type="Rhea" id="RHEA:47004"/>
        <dbReference type="Rhea" id="RHEA-COMP:11060"/>
        <dbReference type="Rhea" id="RHEA-COMP:11605"/>
        <dbReference type="ChEBI" id="CHEBI:15377"/>
        <dbReference type="ChEBI" id="CHEBI:30013"/>
        <dbReference type="ChEBI" id="CHEBI:43474"/>
        <dbReference type="ChEBI" id="CHEBI:61977"/>
        <dbReference type="EC" id="3.1.3.16"/>
    </reaction>
</comment>
<comment type="similarity">
    <text evidence="1">Belongs to the eukaryotic ribosomal protein eL42 family.</text>
</comment>
<dbReference type="InterPro" id="IPR029052">
    <property type="entry name" value="Metallo-depent_PP-like"/>
</dbReference>
<comment type="similarity">
    <text evidence="2">Belongs to the PPP phosphatase family.</text>
</comment>
<organism evidence="4">
    <name type="scientific">Medioppia subpectinata</name>
    <dbReference type="NCBI Taxonomy" id="1979941"/>
    <lineage>
        <taxon>Eukaryota</taxon>
        <taxon>Metazoa</taxon>
        <taxon>Ecdysozoa</taxon>
        <taxon>Arthropoda</taxon>
        <taxon>Chelicerata</taxon>
        <taxon>Arachnida</taxon>
        <taxon>Acari</taxon>
        <taxon>Acariformes</taxon>
        <taxon>Sarcoptiformes</taxon>
        <taxon>Oribatida</taxon>
        <taxon>Brachypylina</taxon>
        <taxon>Oppioidea</taxon>
        <taxon>Oppiidae</taxon>
        <taxon>Medioppia</taxon>
    </lineage>
</organism>
<gene>
    <name evidence="4" type="ORF">OSB1V03_LOCUS10</name>
</gene>
<dbReference type="Gene3D" id="3.60.21.10">
    <property type="match status" value="1"/>
</dbReference>